<proteinExistence type="predicted"/>
<dbReference type="Pfam" id="PF01031">
    <property type="entry name" value="Dynamin_M"/>
    <property type="match status" value="1"/>
</dbReference>
<name>A0ABQ7G4G8_DUNSA</name>
<evidence type="ECO:0000259" key="2">
    <source>
        <dbReference type="PROSITE" id="PS51388"/>
    </source>
</evidence>
<gene>
    <name evidence="3" type="ORF">DUNSADRAFT_16042</name>
</gene>
<dbReference type="PRINTS" id="PR00195">
    <property type="entry name" value="DYNAMIN"/>
</dbReference>
<feature type="compositionally biased region" description="Low complexity" evidence="1">
    <location>
        <begin position="450"/>
        <end position="462"/>
    </location>
</feature>
<dbReference type="InterPro" id="IPR045063">
    <property type="entry name" value="Dynamin_N"/>
</dbReference>
<accession>A0ABQ7G4G8</accession>
<dbReference type="InterPro" id="IPR020850">
    <property type="entry name" value="GED_dom"/>
</dbReference>
<dbReference type="SUPFAM" id="SSF52540">
    <property type="entry name" value="P-loop containing nucleoside triphosphate hydrolases"/>
    <property type="match status" value="1"/>
</dbReference>
<feature type="region of interest" description="Disordered" evidence="1">
    <location>
        <begin position="450"/>
        <end position="478"/>
    </location>
</feature>
<dbReference type="Pfam" id="PF00350">
    <property type="entry name" value="Dynamin_N"/>
    <property type="match status" value="1"/>
</dbReference>
<reference evidence="3" key="1">
    <citation type="submission" date="2017-08" db="EMBL/GenBank/DDBJ databases">
        <authorList>
            <person name="Polle J.E."/>
            <person name="Barry K."/>
            <person name="Cushman J."/>
            <person name="Schmutz J."/>
            <person name="Tran D."/>
            <person name="Hathwaick L.T."/>
            <person name="Yim W.C."/>
            <person name="Jenkins J."/>
            <person name="Mckie-Krisberg Z.M."/>
            <person name="Prochnik S."/>
            <person name="Lindquist E."/>
            <person name="Dockter R.B."/>
            <person name="Adam C."/>
            <person name="Molina H."/>
            <person name="Bunkerborg J."/>
            <person name="Jin E."/>
            <person name="Buchheim M."/>
            <person name="Magnuson J."/>
        </authorList>
    </citation>
    <scope>NUCLEOTIDE SEQUENCE</scope>
    <source>
        <strain evidence="3">CCAP 19/18</strain>
    </source>
</reference>
<evidence type="ECO:0000313" key="3">
    <source>
        <dbReference type="EMBL" id="KAF5829479.1"/>
    </source>
</evidence>
<protein>
    <recommendedName>
        <fullName evidence="2">GED domain-containing protein</fullName>
    </recommendedName>
</protein>
<dbReference type="Gene3D" id="1.20.120.1240">
    <property type="entry name" value="Dynamin, middle domain"/>
    <property type="match status" value="1"/>
</dbReference>
<dbReference type="PANTHER" id="PTHR11566">
    <property type="entry name" value="DYNAMIN"/>
    <property type="match status" value="1"/>
</dbReference>
<dbReference type="InterPro" id="IPR027417">
    <property type="entry name" value="P-loop_NTPase"/>
</dbReference>
<dbReference type="PROSITE" id="PS51388">
    <property type="entry name" value="GED"/>
    <property type="match status" value="1"/>
</dbReference>
<feature type="region of interest" description="Disordered" evidence="1">
    <location>
        <begin position="343"/>
        <end position="385"/>
    </location>
</feature>
<evidence type="ECO:0000256" key="1">
    <source>
        <dbReference type="SAM" id="MobiDB-lite"/>
    </source>
</evidence>
<dbReference type="EMBL" id="MU070155">
    <property type="protein sequence ID" value="KAF5829479.1"/>
    <property type="molecule type" value="Genomic_DNA"/>
</dbReference>
<dbReference type="Gene3D" id="3.40.50.300">
    <property type="entry name" value="P-loop containing nucleotide triphosphate hydrolases"/>
    <property type="match status" value="1"/>
</dbReference>
<feature type="domain" description="GED" evidence="2">
    <location>
        <begin position="501"/>
        <end position="595"/>
    </location>
</feature>
<dbReference type="PANTHER" id="PTHR11566:SF21">
    <property type="entry name" value="DYNAMIN RELATED PROTEIN 1, ISOFORM A"/>
    <property type="match status" value="1"/>
</dbReference>
<dbReference type="Pfam" id="PF02212">
    <property type="entry name" value="GED"/>
    <property type="match status" value="1"/>
</dbReference>
<evidence type="ECO:0000313" key="4">
    <source>
        <dbReference type="Proteomes" id="UP000815325"/>
    </source>
</evidence>
<sequence length="601" mass="63340">MESGTNGPDYPALVKGMARDYISRPASIIVAVVTCKEDLDTQCVLSMAREVDPEGKRTIGVVTKPDCIEPGCHTAWVDVVTGRRWPLRLGYYILKNPAQSQLGMDFAAARAAEAHYFAATHPWSGLAAGYSSRFGAAALRSSLSKLMAHLIGHSLPGLTASAQQQLSEVQAQLARLPPALLPPSTRAPSHNDKGRHMDGLRLMAVLLDQISAQLMGQLSATGGMLGAAAFQSTGSDAAALGDAGDPLLPPPPTRNLWIDLLQLFGQFKGRVYGTKPHFQVAGVQFSCITDEELGTSGLGGVGGLESCVSAISIDDLPLGGRMQSHPLGHSSSINVASTASLFGGGGQQQAMSRDQAQLRDQDGAEGLPHGRTTTGGTGTLGDAAPPVMTFKDVKDLADSHKGLELPGFSPYSAELLISENTCAFTMNRNEFELMSSAALRQLKEACAQGEAAAANSSHHNNNGRSKNPSNGPLSKPNVLMGGGLGDGIGTGMFSDLGRDHVLTMIAVSLAYFKMSSRRVVDGVPLLIMHHLLGRFGPILRERLMSRMLTGNSDSDLQALLAEDEATRTYRAGLLSKNAMLETAVAELRKASLPLASGRALV</sequence>
<dbReference type="Proteomes" id="UP000815325">
    <property type="component" value="Unassembled WGS sequence"/>
</dbReference>
<keyword evidence="4" id="KW-1185">Reference proteome</keyword>
<feature type="compositionally biased region" description="Polar residues" evidence="1">
    <location>
        <begin position="463"/>
        <end position="472"/>
    </location>
</feature>
<dbReference type="InterPro" id="IPR000375">
    <property type="entry name" value="Dynamin_stalk"/>
</dbReference>
<dbReference type="InterPro" id="IPR022812">
    <property type="entry name" value="Dynamin"/>
</dbReference>
<organism evidence="3 4">
    <name type="scientific">Dunaliella salina</name>
    <name type="common">Green alga</name>
    <name type="synonym">Protococcus salinus</name>
    <dbReference type="NCBI Taxonomy" id="3046"/>
    <lineage>
        <taxon>Eukaryota</taxon>
        <taxon>Viridiplantae</taxon>
        <taxon>Chlorophyta</taxon>
        <taxon>core chlorophytes</taxon>
        <taxon>Chlorophyceae</taxon>
        <taxon>CS clade</taxon>
        <taxon>Chlamydomonadales</taxon>
        <taxon>Dunaliellaceae</taxon>
        <taxon>Dunaliella</taxon>
    </lineage>
</organism>
<dbReference type="InterPro" id="IPR003130">
    <property type="entry name" value="GED"/>
</dbReference>
<comment type="caution">
    <text evidence="3">The sequence shown here is derived from an EMBL/GenBank/DDBJ whole genome shotgun (WGS) entry which is preliminary data.</text>
</comment>